<name>A0A8X7CLC7_9ARAC</name>
<keyword evidence="5" id="KW-1185">Reference proteome</keyword>
<dbReference type="InterPro" id="IPR036179">
    <property type="entry name" value="Ig-like_dom_sf"/>
</dbReference>
<evidence type="ECO:0000313" key="4">
    <source>
        <dbReference type="EMBL" id="GFY68257.1"/>
    </source>
</evidence>
<gene>
    <name evidence="4" type="primary">AVEN_119526_1</name>
    <name evidence="4" type="ORF">TNIN_220411</name>
</gene>
<dbReference type="OrthoDB" id="6430485at2759"/>
<proteinExistence type="predicted"/>
<dbReference type="InterPro" id="IPR007110">
    <property type="entry name" value="Ig-like_dom"/>
</dbReference>
<reference evidence="4" key="1">
    <citation type="submission" date="2020-08" db="EMBL/GenBank/DDBJ databases">
        <title>Multicomponent nature underlies the extraordinary mechanical properties of spider dragline silk.</title>
        <authorList>
            <person name="Kono N."/>
            <person name="Nakamura H."/>
            <person name="Mori M."/>
            <person name="Yoshida Y."/>
            <person name="Ohtoshi R."/>
            <person name="Malay A.D."/>
            <person name="Moran D.A.P."/>
            <person name="Tomita M."/>
            <person name="Numata K."/>
            <person name="Arakawa K."/>
        </authorList>
    </citation>
    <scope>NUCLEOTIDE SEQUENCE</scope>
</reference>
<evidence type="ECO:0000256" key="1">
    <source>
        <dbReference type="SAM" id="Phobius"/>
    </source>
</evidence>
<dbReference type="Gene3D" id="2.60.40.10">
    <property type="entry name" value="Immunoglobulins"/>
    <property type="match status" value="1"/>
</dbReference>
<evidence type="ECO:0000313" key="5">
    <source>
        <dbReference type="Proteomes" id="UP000886998"/>
    </source>
</evidence>
<dbReference type="AlphaFoldDB" id="A0A8X7CLC7"/>
<dbReference type="Proteomes" id="UP000886998">
    <property type="component" value="Unassembled WGS sequence"/>
</dbReference>
<dbReference type="PROSITE" id="PS50835">
    <property type="entry name" value="IG_LIKE"/>
    <property type="match status" value="1"/>
</dbReference>
<feature type="domain" description="Ig-like" evidence="3">
    <location>
        <begin position="19"/>
        <end position="100"/>
    </location>
</feature>
<keyword evidence="1" id="KW-0812">Transmembrane</keyword>
<dbReference type="SUPFAM" id="SSF48726">
    <property type="entry name" value="Immunoglobulin"/>
    <property type="match status" value="1"/>
</dbReference>
<keyword evidence="1" id="KW-1133">Transmembrane helix</keyword>
<protein>
    <submittedName>
        <fullName evidence="4">Ig-like domain-containing protein</fullName>
    </submittedName>
</protein>
<keyword evidence="2" id="KW-0732">Signal</keyword>
<feature type="transmembrane region" description="Helical" evidence="1">
    <location>
        <begin position="115"/>
        <end position="141"/>
    </location>
</feature>
<organism evidence="4 5">
    <name type="scientific">Trichonephila inaurata madagascariensis</name>
    <dbReference type="NCBI Taxonomy" id="2747483"/>
    <lineage>
        <taxon>Eukaryota</taxon>
        <taxon>Metazoa</taxon>
        <taxon>Ecdysozoa</taxon>
        <taxon>Arthropoda</taxon>
        <taxon>Chelicerata</taxon>
        <taxon>Arachnida</taxon>
        <taxon>Araneae</taxon>
        <taxon>Araneomorphae</taxon>
        <taxon>Entelegynae</taxon>
        <taxon>Araneoidea</taxon>
        <taxon>Nephilidae</taxon>
        <taxon>Trichonephila</taxon>
        <taxon>Trichonephila inaurata</taxon>
    </lineage>
</organism>
<comment type="caution">
    <text evidence="4">The sequence shown here is derived from an EMBL/GenBank/DDBJ whole genome shotgun (WGS) entry which is preliminary data.</text>
</comment>
<feature type="signal peptide" evidence="2">
    <location>
        <begin position="1"/>
        <end position="16"/>
    </location>
</feature>
<evidence type="ECO:0000259" key="3">
    <source>
        <dbReference type="PROSITE" id="PS50835"/>
    </source>
</evidence>
<accession>A0A8X7CLC7</accession>
<feature type="chain" id="PRO_5036455826" evidence="2">
    <location>
        <begin position="17"/>
        <end position="262"/>
    </location>
</feature>
<evidence type="ECO:0000256" key="2">
    <source>
        <dbReference type="SAM" id="SignalP"/>
    </source>
</evidence>
<dbReference type="InterPro" id="IPR013783">
    <property type="entry name" value="Ig-like_fold"/>
</dbReference>
<keyword evidence="1" id="KW-0472">Membrane</keyword>
<dbReference type="EMBL" id="BMAV01016964">
    <property type="protein sequence ID" value="GFY68257.1"/>
    <property type="molecule type" value="Genomic_DNA"/>
</dbReference>
<sequence>MFCFLFVLISVLSLHADRPECSIRKDYDDQRNVVLICRSMAHPPVTNFSWFRDNASLNVLQRSGRHESTLVLKGDDNPARYSCVSSNSLGPSDPCKLQLTSLPAPSGWVLQEENLIIVAGVAGGLVILMVLLVITAAVVAVKRRISAIDKPDMDERQNFEVRGSSGETGLCSSITPILPSNPLDPMMPLLSEMKQKICAEYETYVKSTMGTTLDDGNRYLLAKRLTVHVDRWNRSLCRASLALTLRRLQLQRGSHSLEHHTL</sequence>